<reference evidence="3 4" key="1">
    <citation type="journal article" date="2006" name="Nat. Biotechnol.">
        <title>Complete genome of the mutualistic, N2-fixing grass endophyte Azoarcus sp. strain BH72.</title>
        <authorList>
            <person name="Krause A."/>
            <person name="Ramakumar A."/>
            <person name="Bartels D."/>
            <person name="Battistoni F."/>
            <person name="Bekel T."/>
            <person name="Boch J."/>
            <person name="Boehm M."/>
            <person name="Friedrich F."/>
            <person name="Hurek T."/>
            <person name="Krause L."/>
            <person name="Linke B."/>
            <person name="McHardy A.C."/>
            <person name="Sarkar A."/>
            <person name="Schneiker S."/>
            <person name="Syed A.A."/>
            <person name="Thauer R."/>
            <person name="Vorhoelter F.-J."/>
            <person name="Weidner S."/>
            <person name="Puehler A."/>
            <person name="Reinhold-Hurek B."/>
            <person name="Kaiser O."/>
            <person name="Goesmann A."/>
        </authorList>
    </citation>
    <scope>NUCLEOTIDE SEQUENCE [LARGE SCALE GENOMIC DNA]</scope>
    <source>
        <strain evidence="3 4">BH72</strain>
    </source>
</reference>
<dbReference type="Proteomes" id="UP000002588">
    <property type="component" value="Chromosome"/>
</dbReference>
<evidence type="ECO:0000259" key="2">
    <source>
        <dbReference type="Pfam" id="PF01557"/>
    </source>
</evidence>
<dbReference type="STRING" id="62928.azo0619"/>
<evidence type="ECO:0000313" key="3">
    <source>
        <dbReference type="EMBL" id="CAL93236.1"/>
    </source>
</evidence>
<dbReference type="SUPFAM" id="SSF56529">
    <property type="entry name" value="FAH"/>
    <property type="match status" value="1"/>
</dbReference>
<dbReference type="InterPro" id="IPR036663">
    <property type="entry name" value="Fumarylacetoacetase_C_sf"/>
</dbReference>
<dbReference type="PANTHER" id="PTHR11820">
    <property type="entry name" value="ACYLPYRUVASE"/>
    <property type="match status" value="1"/>
</dbReference>
<dbReference type="PANTHER" id="PTHR11820:SF90">
    <property type="entry name" value="FLUTATHIONE S-TRANSFERASE"/>
    <property type="match status" value="1"/>
</dbReference>
<evidence type="ECO:0000256" key="1">
    <source>
        <dbReference type="ARBA" id="ARBA00022723"/>
    </source>
</evidence>
<protein>
    <recommendedName>
        <fullName evidence="2">Fumarylacetoacetase-like C-terminal domain-containing protein</fullName>
    </recommendedName>
</protein>
<dbReference type="eggNOG" id="COG0179">
    <property type="taxonomic scope" value="Bacteria"/>
</dbReference>
<dbReference type="EMBL" id="AM406670">
    <property type="protein sequence ID" value="CAL93236.1"/>
    <property type="molecule type" value="Genomic_DNA"/>
</dbReference>
<dbReference type="HOGENOM" id="CLU_028458_5_1_4"/>
<proteinExistence type="predicted"/>
<feature type="domain" description="Fumarylacetoacetase-like C-terminal" evidence="2">
    <location>
        <begin position="32"/>
        <end position="234"/>
    </location>
</feature>
<dbReference type="KEGG" id="azo:azo0619"/>
<sequence length="240" mass="25502">MSEKHEAFHVIPPAPQPVVPVLGGGVFPVRRIFCVARNYAAHAREMGGDPAREAPFFFTKPADAVLPVGEGECGRMSYPVATSDLHHELELVVALAAGGSGLTPEQAAGCIYGYAVGLDMTRRDLQAAAKAARRPWDAGKAFDHSAPISPIRPLAEVLAAGEIVLDVNGVRRQAGDLADMIWNVPETLAFLSRYFELRAGDLVFTGTPEGVGAVAAGDRLHGRIARVGELRLEIVAPQHA</sequence>
<accession>A1K331</accession>
<evidence type="ECO:0000313" key="4">
    <source>
        <dbReference type="Proteomes" id="UP000002588"/>
    </source>
</evidence>
<name>A1K331_AZOSB</name>
<dbReference type="RefSeq" id="WP_011764354.1">
    <property type="nucleotide sequence ID" value="NC_008702.1"/>
</dbReference>
<dbReference type="GO" id="GO:0018773">
    <property type="term" value="F:acetylpyruvate hydrolase activity"/>
    <property type="evidence" value="ECO:0007669"/>
    <property type="project" value="TreeGrafter"/>
</dbReference>
<dbReference type="AlphaFoldDB" id="A1K331"/>
<dbReference type="Gene3D" id="3.90.850.10">
    <property type="entry name" value="Fumarylacetoacetase-like, C-terminal domain"/>
    <property type="match status" value="1"/>
</dbReference>
<gene>
    <name evidence="3" type="ordered locus">azo0619</name>
</gene>
<dbReference type="InterPro" id="IPR011234">
    <property type="entry name" value="Fumarylacetoacetase-like_C"/>
</dbReference>
<keyword evidence="1" id="KW-0479">Metal-binding</keyword>
<dbReference type="GO" id="GO:0046872">
    <property type="term" value="F:metal ion binding"/>
    <property type="evidence" value="ECO:0007669"/>
    <property type="project" value="UniProtKB-KW"/>
</dbReference>
<organism evidence="3 4">
    <name type="scientific">Azoarcus sp. (strain BH72)</name>
    <dbReference type="NCBI Taxonomy" id="418699"/>
    <lineage>
        <taxon>Bacteria</taxon>
        <taxon>Pseudomonadati</taxon>
        <taxon>Pseudomonadota</taxon>
        <taxon>Betaproteobacteria</taxon>
        <taxon>Rhodocyclales</taxon>
        <taxon>Zoogloeaceae</taxon>
        <taxon>Azoarcus</taxon>
    </lineage>
</organism>
<dbReference type="Pfam" id="PF01557">
    <property type="entry name" value="FAA_hydrolase"/>
    <property type="match status" value="1"/>
</dbReference>
<keyword evidence="4" id="KW-1185">Reference proteome</keyword>